<dbReference type="SUPFAM" id="SSF52540">
    <property type="entry name" value="P-loop containing nucleoside triphosphate hydrolases"/>
    <property type="match status" value="1"/>
</dbReference>
<comment type="catalytic activity">
    <reaction evidence="19">
        <text>ATP + H2O = ADP + phosphate + H(+)</text>
        <dbReference type="Rhea" id="RHEA:13065"/>
        <dbReference type="ChEBI" id="CHEBI:15377"/>
        <dbReference type="ChEBI" id="CHEBI:15378"/>
        <dbReference type="ChEBI" id="CHEBI:30616"/>
        <dbReference type="ChEBI" id="CHEBI:43474"/>
        <dbReference type="ChEBI" id="CHEBI:456216"/>
    </reaction>
</comment>
<evidence type="ECO:0000256" key="11">
    <source>
        <dbReference type="ARBA" id="ARBA00022741"/>
    </source>
</evidence>
<organism evidence="21">
    <name type="scientific">Motacilla cinerea CRESS-DNA-virus sp</name>
    <dbReference type="NCBI Taxonomy" id="2815043"/>
    <lineage>
        <taxon>Viruses</taxon>
        <taxon>Monodnaviria</taxon>
        <taxon>Shotokuvirae</taxon>
        <taxon>Cressdnaviricota</taxon>
    </lineage>
</organism>
<evidence type="ECO:0000256" key="1">
    <source>
        <dbReference type="ARBA" id="ARBA00001936"/>
    </source>
</evidence>
<evidence type="ECO:0000256" key="2">
    <source>
        <dbReference type="ARBA" id="ARBA00004147"/>
    </source>
</evidence>
<evidence type="ECO:0000256" key="4">
    <source>
        <dbReference type="ARBA" id="ARBA00014531"/>
    </source>
</evidence>
<keyword evidence="12" id="KW-0255">Endonuclease</keyword>
<evidence type="ECO:0000256" key="6">
    <source>
        <dbReference type="ARBA" id="ARBA00022679"/>
    </source>
</evidence>
<dbReference type="GO" id="GO:0004519">
    <property type="term" value="F:endonuclease activity"/>
    <property type="evidence" value="ECO:0007669"/>
    <property type="project" value="UniProtKB-KW"/>
</dbReference>
<dbReference type="GO" id="GO:0046872">
    <property type="term" value="F:metal ion binding"/>
    <property type="evidence" value="ECO:0007669"/>
    <property type="project" value="UniProtKB-KW"/>
</dbReference>
<dbReference type="GO" id="GO:0000166">
    <property type="term" value="F:nucleotide binding"/>
    <property type="evidence" value="ECO:0007669"/>
    <property type="project" value="UniProtKB-KW"/>
</dbReference>
<keyword evidence="9" id="KW-0540">Nuclease</keyword>
<evidence type="ECO:0000256" key="14">
    <source>
        <dbReference type="ARBA" id="ARBA00023124"/>
    </source>
</evidence>
<evidence type="ECO:0000256" key="13">
    <source>
        <dbReference type="ARBA" id="ARBA00022801"/>
    </source>
</evidence>
<sequence length="264" mass="30638">MQGVYWLLTIPQEHYTPFLPDACSYVKGQLECGGTTEYLHWQLLVIFKRSVRLRAVRECFGPFHAELSRSSAADAYVWKDDTCVPGTRFELGCRPIKRNSKTDWQRVFELARGGNFAEVPPDIQVRYFGQLQRIAAHYAEPVAMERQCYVYWGRTGLGKSRRAWAEAGVDSYPKVPSTKFWDGYRGHRHVVIDEFRGGISIEHLLRWLDRYPVLVEIKGSAVPLVAQKIWITSNLHPREWYPNLDEMTVTALMRRINIVHFDGF</sequence>
<dbReference type="InterPro" id="IPR000605">
    <property type="entry name" value="Helicase_SF3_ssDNA/RNA_vir"/>
</dbReference>
<evidence type="ECO:0000256" key="9">
    <source>
        <dbReference type="ARBA" id="ARBA00022722"/>
    </source>
</evidence>
<comment type="similarity">
    <text evidence="3">Belongs to the nanoviruses/circoviruses replication-associated protein family.</text>
</comment>
<evidence type="ECO:0000256" key="3">
    <source>
        <dbReference type="ARBA" id="ARBA00008545"/>
    </source>
</evidence>
<evidence type="ECO:0000256" key="10">
    <source>
        <dbReference type="ARBA" id="ARBA00022723"/>
    </source>
</evidence>
<evidence type="ECO:0000256" key="5">
    <source>
        <dbReference type="ARBA" id="ARBA00022562"/>
    </source>
</evidence>
<keyword evidence="7" id="KW-0548">Nucleotidyltransferase</keyword>
<keyword evidence="16" id="KW-0511">Multifunctional enzyme</keyword>
<evidence type="ECO:0000313" key="21">
    <source>
        <dbReference type="EMBL" id="QTE03389.1"/>
    </source>
</evidence>
<dbReference type="Pfam" id="PF00910">
    <property type="entry name" value="RNA_helicase"/>
    <property type="match status" value="1"/>
</dbReference>
<keyword evidence="6" id="KW-0808">Transferase</keyword>
<dbReference type="InterPro" id="IPR049912">
    <property type="entry name" value="CRESS_DNA_REP"/>
</dbReference>
<feature type="domain" description="CRESS-DNA virus Rep endonuclease" evidence="20">
    <location>
        <begin position="1"/>
        <end position="94"/>
    </location>
</feature>
<accession>A0A8A4XCI6</accession>
<protein>
    <recommendedName>
        <fullName evidence="4">Replication-associated protein</fullName>
    </recommendedName>
    <alternativeName>
        <fullName evidence="17">ATP-dependent helicase Rep</fullName>
    </alternativeName>
    <alternativeName>
        <fullName evidence="18">RepP</fullName>
    </alternativeName>
</protein>
<evidence type="ECO:0000256" key="15">
    <source>
        <dbReference type="ARBA" id="ARBA00023125"/>
    </source>
</evidence>
<evidence type="ECO:0000259" key="20">
    <source>
        <dbReference type="PROSITE" id="PS52020"/>
    </source>
</evidence>
<name>A0A8A4XCI6_9VIRU</name>
<evidence type="ECO:0000256" key="8">
    <source>
        <dbReference type="ARBA" id="ARBA00022705"/>
    </source>
</evidence>
<dbReference type="GO" id="GO:0042025">
    <property type="term" value="C:host cell nucleus"/>
    <property type="evidence" value="ECO:0007669"/>
    <property type="project" value="UniProtKB-SubCell"/>
</dbReference>
<comment type="subcellular location">
    <subcellularLocation>
        <location evidence="2">Host nucleus</location>
    </subcellularLocation>
</comment>
<dbReference type="GO" id="GO:0006260">
    <property type="term" value="P:DNA replication"/>
    <property type="evidence" value="ECO:0007669"/>
    <property type="project" value="UniProtKB-KW"/>
</dbReference>
<evidence type="ECO:0000256" key="18">
    <source>
        <dbReference type="ARBA" id="ARBA00032243"/>
    </source>
</evidence>
<evidence type="ECO:0000256" key="19">
    <source>
        <dbReference type="ARBA" id="ARBA00049360"/>
    </source>
</evidence>
<evidence type="ECO:0000256" key="17">
    <source>
        <dbReference type="ARBA" id="ARBA00030754"/>
    </source>
</evidence>
<proteinExistence type="inferred from homology"/>
<comment type="cofactor">
    <cofactor evidence="1">
        <name>Mn(2+)</name>
        <dbReference type="ChEBI" id="CHEBI:29035"/>
    </cofactor>
</comment>
<dbReference type="GO" id="GO:0003723">
    <property type="term" value="F:RNA binding"/>
    <property type="evidence" value="ECO:0007669"/>
    <property type="project" value="InterPro"/>
</dbReference>
<keyword evidence="5" id="KW-1048">Host nucleus</keyword>
<dbReference type="PROSITE" id="PS52020">
    <property type="entry name" value="CRESS_DNA_REP"/>
    <property type="match status" value="1"/>
</dbReference>
<dbReference type="GO" id="GO:0016787">
    <property type="term" value="F:hydrolase activity"/>
    <property type="evidence" value="ECO:0007669"/>
    <property type="project" value="UniProtKB-KW"/>
</dbReference>
<keyword evidence="13" id="KW-0378">Hydrolase</keyword>
<dbReference type="InterPro" id="IPR027417">
    <property type="entry name" value="P-loop_NTPase"/>
</dbReference>
<keyword evidence="11" id="KW-0547">Nucleotide-binding</keyword>
<keyword evidence="8" id="KW-0235">DNA replication</keyword>
<evidence type="ECO:0000256" key="12">
    <source>
        <dbReference type="ARBA" id="ARBA00022759"/>
    </source>
</evidence>
<reference evidence="21" key="1">
    <citation type="submission" date="2020-10" db="EMBL/GenBank/DDBJ databases">
        <title>CRESS DNA virus dark matter in the feces of wild birds.</title>
        <authorList>
            <person name="Yang S."/>
            <person name="Zhang W."/>
        </authorList>
    </citation>
    <scope>NUCLEOTIDE SEQUENCE</scope>
    <source>
        <strain evidence="21">Wag171cir2</strain>
    </source>
</reference>
<keyword evidence="15" id="KW-0238">DNA-binding</keyword>
<dbReference type="GO" id="GO:0016779">
    <property type="term" value="F:nucleotidyltransferase activity"/>
    <property type="evidence" value="ECO:0007669"/>
    <property type="project" value="UniProtKB-KW"/>
</dbReference>
<dbReference type="EMBL" id="MW182769">
    <property type="protein sequence ID" value="QTE03389.1"/>
    <property type="molecule type" value="Genomic_DNA"/>
</dbReference>
<dbReference type="Gene3D" id="3.40.1310.20">
    <property type="match status" value="1"/>
</dbReference>
<dbReference type="GO" id="GO:0003677">
    <property type="term" value="F:DNA binding"/>
    <property type="evidence" value="ECO:0007669"/>
    <property type="project" value="UniProtKB-KW"/>
</dbReference>
<dbReference type="GO" id="GO:0003724">
    <property type="term" value="F:RNA helicase activity"/>
    <property type="evidence" value="ECO:0007669"/>
    <property type="project" value="InterPro"/>
</dbReference>
<keyword evidence="14" id="KW-0190">Covalent protein-DNA linkage</keyword>
<keyword evidence="10" id="KW-0479">Metal-binding</keyword>
<evidence type="ECO:0000256" key="7">
    <source>
        <dbReference type="ARBA" id="ARBA00022695"/>
    </source>
</evidence>
<evidence type="ECO:0000256" key="16">
    <source>
        <dbReference type="ARBA" id="ARBA00023268"/>
    </source>
</evidence>